<feature type="domain" description="CBS" evidence="3">
    <location>
        <begin position="71"/>
        <end position="127"/>
    </location>
</feature>
<reference evidence="5" key="1">
    <citation type="submission" date="2016-04" db="EMBL/GenBank/DDBJ databases">
        <authorList>
            <person name="Chen S.-C."/>
            <person name="Lai M.-C."/>
        </authorList>
    </citation>
    <scope>NUCLEOTIDE SEQUENCE [LARGE SCALE GENOMIC DNA]</scope>
    <source>
        <strain evidence="5">AB14</strain>
    </source>
</reference>
<organism evidence="4 5">
    <name type="scientific">Natrinema saccharevitans</name>
    <dbReference type="NCBI Taxonomy" id="301967"/>
    <lineage>
        <taxon>Archaea</taxon>
        <taxon>Methanobacteriati</taxon>
        <taxon>Methanobacteriota</taxon>
        <taxon>Stenosarchaea group</taxon>
        <taxon>Halobacteria</taxon>
        <taxon>Halobacteriales</taxon>
        <taxon>Natrialbaceae</taxon>
        <taxon>Natrinema</taxon>
    </lineage>
</organism>
<dbReference type="STRING" id="301967.A6E15_06020"/>
<dbReference type="PROSITE" id="PS51371">
    <property type="entry name" value="CBS"/>
    <property type="match status" value="2"/>
</dbReference>
<dbReference type="RefSeq" id="WP_076144748.1">
    <property type="nucleotide sequence ID" value="NZ_LWLN01000001.1"/>
</dbReference>
<proteinExistence type="predicted"/>
<dbReference type="Pfam" id="PF00571">
    <property type="entry name" value="CBS"/>
    <property type="match status" value="2"/>
</dbReference>
<dbReference type="OrthoDB" id="43333at2157"/>
<evidence type="ECO:0000259" key="3">
    <source>
        <dbReference type="PROSITE" id="PS51371"/>
    </source>
</evidence>
<dbReference type="SMART" id="SM00116">
    <property type="entry name" value="CBS"/>
    <property type="match status" value="2"/>
</dbReference>
<feature type="domain" description="CBS" evidence="3">
    <location>
        <begin position="7"/>
        <end position="64"/>
    </location>
</feature>
<evidence type="ECO:0000313" key="4">
    <source>
        <dbReference type="EMBL" id="OLZ40574.1"/>
    </source>
</evidence>
<gene>
    <name evidence="4" type="ORF">A6E15_06020</name>
</gene>
<protein>
    <submittedName>
        <fullName evidence="4">Signal transduction protein</fullName>
    </submittedName>
</protein>
<dbReference type="InterPro" id="IPR000644">
    <property type="entry name" value="CBS_dom"/>
</dbReference>
<dbReference type="PANTHER" id="PTHR48108">
    <property type="entry name" value="CBS DOMAIN-CONTAINING PROTEIN CBSX2, CHLOROPLASTIC"/>
    <property type="match status" value="1"/>
</dbReference>
<sequence>MPIDDLARSDVVTAAPDASVAELAATMDEEGVGSIVITDDDAPVGIVTDRDLTVRVLADGTDAERTATEVMTEDPCTIERDGGFYEATDLMAEHGVRRLPVSDGDQLVGIITADDLTELIADEEQQLADVIRAQRPEY</sequence>
<dbReference type="SUPFAM" id="SSF54631">
    <property type="entry name" value="CBS-domain pair"/>
    <property type="match status" value="1"/>
</dbReference>
<keyword evidence="1" id="KW-0677">Repeat</keyword>
<accession>A0A1S8AW43</accession>
<evidence type="ECO:0000313" key="5">
    <source>
        <dbReference type="Proteomes" id="UP000189370"/>
    </source>
</evidence>
<dbReference type="InterPro" id="IPR051462">
    <property type="entry name" value="CBS_domain-containing"/>
</dbReference>
<keyword evidence="2" id="KW-0129">CBS domain</keyword>
<dbReference type="EMBL" id="LWLN01000001">
    <property type="protein sequence ID" value="OLZ40574.1"/>
    <property type="molecule type" value="Genomic_DNA"/>
</dbReference>
<dbReference type="AlphaFoldDB" id="A0A1S8AW43"/>
<dbReference type="InterPro" id="IPR046342">
    <property type="entry name" value="CBS_dom_sf"/>
</dbReference>
<evidence type="ECO:0000256" key="1">
    <source>
        <dbReference type="ARBA" id="ARBA00022737"/>
    </source>
</evidence>
<keyword evidence="5" id="KW-1185">Reference proteome</keyword>
<comment type="caution">
    <text evidence="4">The sequence shown here is derived from an EMBL/GenBank/DDBJ whole genome shotgun (WGS) entry which is preliminary data.</text>
</comment>
<dbReference type="PANTHER" id="PTHR48108:SF26">
    <property type="entry name" value="CBS DOMAIN-CONTAINING PROTEIN DDB_G0289609"/>
    <property type="match status" value="1"/>
</dbReference>
<dbReference type="Proteomes" id="UP000189370">
    <property type="component" value="Unassembled WGS sequence"/>
</dbReference>
<name>A0A1S8AW43_9EURY</name>
<dbReference type="Gene3D" id="3.10.580.10">
    <property type="entry name" value="CBS-domain"/>
    <property type="match status" value="1"/>
</dbReference>
<evidence type="ECO:0000256" key="2">
    <source>
        <dbReference type="PROSITE-ProRule" id="PRU00703"/>
    </source>
</evidence>